<dbReference type="InterPro" id="IPR004367">
    <property type="entry name" value="Cyclin_C-dom"/>
</dbReference>
<evidence type="ECO:0000259" key="7">
    <source>
        <dbReference type="SMART" id="SM00385"/>
    </source>
</evidence>
<evidence type="ECO:0000313" key="10">
    <source>
        <dbReference type="Proteomes" id="UP000825729"/>
    </source>
</evidence>
<keyword evidence="10" id="KW-1185">Reference proteome</keyword>
<dbReference type="InterPro" id="IPR006671">
    <property type="entry name" value="Cyclin_N"/>
</dbReference>
<feature type="domain" description="Cyclin-like" evidence="7">
    <location>
        <begin position="225"/>
        <end position="314"/>
    </location>
</feature>
<dbReference type="InterPro" id="IPR039361">
    <property type="entry name" value="Cyclin"/>
</dbReference>
<protein>
    <submittedName>
        <fullName evidence="9">Uncharacterized protein</fullName>
    </submittedName>
</protein>
<evidence type="ECO:0000313" key="9">
    <source>
        <dbReference type="EMBL" id="KAG9452802.1"/>
    </source>
</evidence>
<dbReference type="FunFam" id="1.10.472.10:FF:000060">
    <property type="entry name" value="D6-type cyclin"/>
    <property type="match status" value="1"/>
</dbReference>
<proteinExistence type="inferred from homology"/>
<keyword evidence="3 5" id="KW-0195">Cyclin</keyword>
<keyword evidence="2" id="KW-0132">Cell division</keyword>
<dbReference type="InterPro" id="IPR013763">
    <property type="entry name" value="Cyclin-like_dom"/>
</dbReference>
<comment type="similarity">
    <text evidence="1">Belongs to the cyclin family. Cyclin D subfamily.</text>
</comment>
<gene>
    <name evidence="9" type="ORF">H6P81_005706</name>
</gene>
<dbReference type="AlphaFoldDB" id="A0AAV7EYS4"/>
<sequence length="381" mass="43433">MARAFISLRLNPWGDKRKEREKGGPNLCPRSSFSRDDSPPRNCPEIFLAARGATLPDRDNCSGFPTSQGEVGVMEEFDLENPFQELQESEPVASLFEAESDHMPAVNVRRFMNGDFDVSFRQNAVSLVMKARFSCRFDPFVAYLAINYLDRFVSSQEIPRGKPWILKLVSVSCLSLAAKMKKIVFSLNEVQSEEGFIFDCETIRRMELLILGALKWRMRSITPFSFVSFFLSYFNFNDPSLKKCIKARATEIILKAQNDVKLLRYKPSIIAASALLSASHELLPIQFPFFKKEISTCIYVNKDKLFDCLGEMQEVVMDGYDSTFDTVYSSETPVCVLDRHCSSSESDKTSGAIMEPELKKRRKMSDFCKQKTLQLSQIQQC</sequence>
<dbReference type="PANTHER" id="PTHR10177">
    <property type="entry name" value="CYCLINS"/>
    <property type="match status" value="1"/>
</dbReference>
<dbReference type="Gene3D" id="1.10.472.10">
    <property type="entry name" value="Cyclin-like"/>
    <property type="match status" value="2"/>
</dbReference>
<dbReference type="SMART" id="SM01332">
    <property type="entry name" value="Cyclin_C"/>
    <property type="match status" value="1"/>
</dbReference>
<name>A0AAV7EYS4_ARIFI</name>
<organism evidence="9 10">
    <name type="scientific">Aristolochia fimbriata</name>
    <name type="common">White veined hardy Dutchman's pipe vine</name>
    <dbReference type="NCBI Taxonomy" id="158543"/>
    <lineage>
        <taxon>Eukaryota</taxon>
        <taxon>Viridiplantae</taxon>
        <taxon>Streptophyta</taxon>
        <taxon>Embryophyta</taxon>
        <taxon>Tracheophyta</taxon>
        <taxon>Spermatophyta</taxon>
        <taxon>Magnoliopsida</taxon>
        <taxon>Magnoliidae</taxon>
        <taxon>Piperales</taxon>
        <taxon>Aristolochiaceae</taxon>
        <taxon>Aristolochia</taxon>
    </lineage>
</organism>
<evidence type="ECO:0000256" key="2">
    <source>
        <dbReference type="ARBA" id="ARBA00022618"/>
    </source>
</evidence>
<dbReference type="FunFam" id="1.10.472.10:FF:000040">
    <property type="entry name" value="D6-type cyclin"/>
    <property type="match status" value="1"/>
</dbReference>
<feature type="domain" description="Cyclin-like" evidence="7">
    <location>
        <begin position="126"/>
        <end position="212"/>
    </location>
</feature>
<evidence type="ECO:0000256" key="5">
    <source>
        <dbReference type="RuleBase" id="RU000383"/>
    </source>
</evidence>
<comment type="caution">
    <text evidence="9">The sequence shown here is derived from an EMBL/GenBank/DDBJ whole genome shotgun (WGS) entry which is preliminary data.</text>
</comment>
<evidence type="ECO:0000259" key="8">
    <source>
        <dbReference type="SMART" id="SM01332"/>
    </source>
</evidence>
<dbReference type="Pfam" id="PF02984">
    <property type="entry name" value="Cyclin_C"/>
    <property type="match status" value="1"/>
</dbReference>
<dbReference type="SMART" id="SM00385">
    <property type="entry name" value="CYCLIN"/>
    <property type="match status" value="2"/>
</dbReference>
<dbReference type="SUPFAM" id="SSF47954">
    <property type="entry name" value="Cyclin-like"/>
    <property type="match status" value="2"/>
</dbReference>
<evidence type="ECO:0000256" key="6">
    <source>
        <dbReference type="SAM" id="MobiDB-lite"/>
    </source>
</evidence>
<dbReference type="CDD" id="cd20544">
    <property type="entry name" value="CYCLIN_AtCycD-like_rpt2"/>
    <property type="match status" value="1"/>
</dbReference>
<dbReference type="GO" id="GO:0051301">
    <property type="term" value="P:cell division"/>
    <property type="evidence" value="ECO:0007669"/>
    <property type="project" value="UniProtKB-KW"/>
</dbReference>
<dbReference type="EMBL" id="JAINDJ010000003">
    <property type="protein sequence ID" value="KAG9452802.1"/>
    <property type="molecule type" value="Genomic_DNA"/>
</dbReference>
<reference evidence="9 10" key="1">
    <citation type="submission" date="2021-07" db="EMBL/GenBank/DDBJ databases">
        <title>The Aristolochia fimbriata genome: insights into angiosperm evolution, floral development and chemical biosynthesis.</title>
        <authorList>
            <person name="Jiao Y."/>
        </authorList>
    </citation>
    <scope>NUCLEOTIDE SEQUENCE [LARGE SCALE GENOMIC DNA]</scope>
    <source>
        <strain evidence="9">IBCAS-2021</strain>
        <tissue evidence="9">Leaf</tissue>
    </source>
</reference>
<feature type="domain" description="Cyclin C-terminal" evidence="8">
    <location>
        <begin position="221"/>
        <end position="348"/>
    </location>
</feature>
<dbReference type="InterPro" id="IPR036915">
    <property type="entry name" value="Cyclin-like_sf"/>
</dbReference>
<dbReference type="Pfam" id="PF00134">
    <property type="entry name" value="Cyclin_N"/>
    <property type="match status" value="1"/>
</dbReference>
<keyword evidence="4" id="KW-0131">Cell cycle</keyword>
<evidence type="ECO:0000256" key="4">
    <source>
        <dbReference type="ARBA" id="ARBA00023306"/>
    </source>
</evidence>
<accession>A0AAV7EYS4</accession>
<evidence type="ECO:0000256" key="1">
    <source>
        <dbReference type="ARBA" id="ARBA00009065"/>
    </source>
</evidence>
<dbReference type="Proteomes" id="UP000825729">
    <property type="component" value="Unassembled WGS sequence"/>
</dbReference>
<evidence type="ECO:0000256" key="3">
    <source>
        <dbReference type="ARBA" id="ARBA00023127"/>
    </source>
</evidence>
<feature type="region of interest" description="Disordered" evidence="6">
    <location>
        <begin position="15"/>
        <end position="40"/>
    </location>
</feature>